<name>A0A0C3H2Y1_OIDMZ</name>
<evidence type="ECO:0000313" key="3">
    <source>
        <dbReference type="Proteomes" id="UP000054321"/>
    </source>
</evidence>
<dbReference type="Proteomes" id="UP000054321">
    <property type="component" value="Unassembled WGS sequence"/>
</dbReference>
<feature type="region of interest" description="Disordered" evidence="1">
    <location>
        <begin position="54"/>
        <end position="103"/>
    </location>
</feature>
<sequence length="185" mass="20592">MEGWRWWSSPSYTPDGHAAAGQVRVKVKVMAAKQGARFPAGMCDCWQQRGQNARARIPGRAAGHQHQRQTASRQQRYSVSRAQRQKHQQQHDHHQQRKPYTVTDELQRINAGSDRGPQCGNRYFDAEILLAPLPAFGALYSSMPGSPTGDRLTRASALDRQIGLSLRLWASLEAAVEGHENAAIA</sequence>
<feature type="region of interest" description="Disordered" evidence="1">
    <location>
        <begin position="1"/>
        <end position="20"/>
    </location>
</feature>
<dbReference type="AlphaFoldDB" id="A0A0C3H2Y1"/>
<evidence type="ECO:0000256" key="1">
    <source>
        <dbReference type="SAM" id="MobiDB-lite"/>
    </source>
</evidence>
<organism evidence="2 3">
    <name type="scientific">Oidiodendron maius (strain Zn)</name>
    <dbReference type="NCBI Taxonomy" id="913774"/>
    <lineage>
        <taxon>Eukaryota</taxon>
        <taxon>Fungi</taxon>
        <taxon>Dikarya</taxon>
        <taxon>Ascomycota</taxon>
        <taxon>Pezizomycotina</taxon>
        <taxon>Leotiomycetes</taxon>
        <taxon>Leotiomycetes incertae sedis</taxon>
        <taxon>Myxotrichaceae</taxon>
        <taxon>Oidiodendron</taxon>
    </lineage>
</organism>
<reference evidence="3" key="2">
    <citation type="submission" date="2015-01" db="EMBL/GenBank/DDBJ databases">
        <title>Evolutionary Origins and Diversification of the Mycorrhizal Mutualists.</title>
        <authorList>
            <consortium name="DOE Joint Genome Institute"/>
            <consortium name="Mycorrhizal Genomics Consortium"/>
            <person name="Kohler A."/>
            <person name="Kuo A."/>
            <person name="Nagy L.G."/>
            <person name="Floudas D."/>
            <person name="Copeland A."/>
            <person name="Barry K.W."/>
            <person name="Cichocki N."/>
            <person name="Veneault-Fourrey C."/>
            <person name="LaButti K."/>
            <person name="Lindquist E.A."/>
            <person name="Lipzen A."/>
            <person name="Lundell T."/>
            <person name="Morin E."/>
            <person name="Murat C."/>
            <person name="Riley R."/>
            <person name="Ohm R."/>
            <person name="Sun H."/>
            <person name="Tunlid A."/>
            <person name="Henrissat B."/>
            <person name="Grigoriev I.V."/>
            <person name="Hibbett D.S."/>
            <person name="Martin F."/>
        </authorList>
    </citation>
    <scope>NUCLEOTIDE SEQUENCE [LARGE SCALE GENOMIC DNA]</scope>
    <source>
        <strain evidence="3">Zn</strain>
    </source>
</reference>
<dbReference type="InParanoid" id="A0A0C3H2Y1"/>
<dbReference type="EMBL" id="KN832881">
    <property type="protein sequence ID" value="KIM97739.1"/>
    <property type="molecule type" value="Genomic_DNA"/>
</dbReference>
<reference evidence="2 3" key="1">
    <citation type="submission" date="2014-04" db="EMBL/GenBank/DDBJ databases">
        <authorList>
            <consortium name="DOE Joint Genome Institute"/>
            <person name="Kuo A."/>
            <person name="Martino E."/>
            <person name="Perotto S."/>
            <person name="Kohler A."/>
            <person name="Nagy L.G."/>
            <person name="Floudas D."/>
            <person name="Copeland A."/>
            <person name="Barry K.W."/>
            <person name="Cichocki N."/>
            <person name="Veneault-Fourrey C."/>
            <person name="LaButti K."/>
            <person name="Lindquist E.A."/>
            <person name="Lipzen A."/>
            <person name="Lundell T."/>
            <person name="Morin E."/>
            <person name="Murat C."/>
            <person name="Sun H."/>
            <person name="Tunlid A."/>
            <person name="Henrissat B."/>
            <person name="Grigoriev I.V."/>
            <person name="Hibbett D.S."/>
            <person name="Martin F."/>
            <person name="Nordberg H.P."/>
            <person name="Cantor M.N."/>
            <person name="Hua S.X."/>
        </authorList>
    </citation>
    <scope>NUCLEOTIDE SEQUENCE [LARGE SCALE GENOMIC DNA]</scope>
    <source>
        <strain evidence="2 3">Zn</strain>
    </source>
</reference>
<keyword evidence="3" id="KW-1185">Reference proteome</keyword>
<proteinExistence type="predicted"/>
<protein>
    <submittedName>
        <fullName evidence="2">Uncharacterized protein</fullName>
    </submittedName>
</protein>
<dbReference type="HOGENOM" id="CLU_1461741_0_0_1"/>
<accession>A0A0C3H2Y1</accession>
<evidence type="ECO:0000313" key="2">
    <source>
        <dbReference type="EMBL" id="KIM97739.1"/>
    </source>
</evidence>
<feature type="compositionally biased region" description="Polar residues" evidence="1">
    <location>
        <begin position="68"/>
        <end position="82"/>
    </location>
</feature>
<gene>
    <name evidence="2" type="ORF">OIDMADRAFT_31670</name>
</gene>